<gene>
    <name evidence="1" type="ORF">HMPREF1043_0886</name>
</gene>
<comment type="caution">
    <text evidence="1">The sequence shown here is derived from an EMBL/GenBank/DDBJ whole genome shotgun (WGS) entry which is preliminary data.</text>
</comment>
<dbReference type="AlphaFoldDB" id="I0S8X0"/>
<protein>
    <submittedName>
        <fullName evidence="1">PF07852 domain protein</fullName>
    </submittedName>
</protein>
<name>I0S8X0_STRAP</name>
<dbReference type="EMBL" id="AICP01000061">
    <property type="protein sequence ID" value="EID19823.1"/>
    <property type="molecule type" value="Genomic_DNA"/>
</dbReference>
<sequence>MEILENNKTVLVKGNVIEFEKSTFEPSKYLVQFPDLTTASLSADMIEDEPQKPVVPQFVADYIEECKNDDFHLFGAMEDISSNQKKLDYWFREDDNMELFARAWLDGYEVEEVGNE</sequence>
<reference evidence="1 2" key="1">
    <citation type="submission" date="2012-01" db="EMBL/GenBank/DDBJ databases">
        <authorList>
            <person name="Harkins D.M."/>
            <person name="Madupu R."/>
            <person name="Durkin A.S."/>
            <person name="Torralba M."/>
            <person name="Methe B."/>
            <person name="Sutton G.G."/>
            <person name="Nelson K.E."/>
        </authorList>
    </citation>
    <scope>NUCLEOTIDE SEQUENCE [LARGE SCALE GENOMIC DNA]</scope>
    <source>
        <strain evidence="1 2">CCUG 39159</strain>
    </source>
</reference>
<dbReference type="InterPro" id="IPR012865">
    <property type="entry name" value="DUF1642"/>
</dbReference>
<proteinExistence type="predicted"/>
<keyword evidence="2" id="KW-1185">Reference proteome</keyword>
<dbReference type="Pfam" id="PF07852">
    <property type="entry name" value="DUF1642"/>
    <property type="match status" value="1"/>
</dbReference>
<evidence type="ECO:0000313" key="2">
    <source>
        <dbReference type="Proteomes" id="UP000003245"/>
    </source>
</evidence>
<organism evidence="1 2">
    <name type="scientific">Streptococcus anginosus subsp. whileyi CCUG 39159</name>
    <dbReference type="NCBI Taxonomy" id="1095729"/>
    <lineage>
        <taxon>Bacteria</taxon>
        <taxon>Bacillati</taxon>
        <taxon>Bacillota</taxon>
        <taxon>Bacilli</taxon>
        <taxon>Lactobacillales</taxon>
        <taxon>Streptococcaceae</taxon>
        <taxon>Streptococcus</taxon>
        <taxon>Streptococcus anginosus group</taxon>
    </lineage>
</organism>
<dbReference type="RefSeq" id="WP_003038200.1">
    <property type="nucleotide sequence ID" value="NZ_AICP01000061.1"/>
</dbReference>
<evidence type="ECO:0000313" key="1">
    <source>
        <dbReference type="EMBL" id="EID19823.1"/>
    </source>
</evidence>
<dbReference type="Proteomes" id="UP000003245">
    <property type="component" value="Unassembled WGS sequence"/>
</dbReference>
<accession>I0S8X0</accession>
<dbReference type="PATRIC" id="fig|1095729.3.peg.1981"/>